<dbReference type="Pfam" id="PF13302">
    <property type="entry name" value="Acetyltransf_3"/>
    <property type="match status" value="1"/>
</dbReference>
<dbReference type="SUPFAM" id="SSF55729">
    <property type="entry name" value="Acyl-CoA N-acyltransferases (Nat)"/>
    <property type="match status" value="1"/>
</dbReference>
<evidence type="ECO:0000313" key="2">
    <source>
        <dbReference type="EMBL" id="MER2997019.1"/>
    </source>
</evidence>
<dbReference type="RefSeq" id="WP_350411374.1">
    <property type="nucleotide sequence ID" value="NZ_JBEOKT010000004.1"/>
</dbReference>
<keyword evidence="2" id="KW-0808">Transferase</keyword>
<dbReference type="InterPro" id="IPR051908">
    <property type="entry name" value="Ribosomal_N-acetyltransferase"/>
</dbReference>
<dbReference type="PROSITE" id="PS51186">
    <property type="entry name" value="GNAT"/>
    <property type="match status" value="1"/>
</dbReference>
<dbReference type="Gene3D" id="3.40.630.30">
    <property type="match status" value="1"/>
</dbReference>
<sequence>MISYKAETILTIAPDLYLRVATPDDAPALFNIINSQRPYLREWLPFVDFTRQVSDTAFYLQSIVNSTSDKVFVIVFEDCVCGLIGFKGIEYFNRRVEIGYWLSDHQQGKGIMFRSCIRLLQYAFEGLNMNRIQLKVAPKNYKSRNIPIKLGFTLEGTEREGELLNGHYHDLEVYSLLKKEWLAQKQDNL</sequence>
<evidence type="ECO:0000259" key="1">
    <source>
        <dbReference type="PROSITE" id="PS51186"/>
    </source>
</evidence>
<keyword evidence="3" id="KW-1185">Reference proteome</keyword>
<accession>A0ABV1RRM3</accession>
<proteinExistence type="predicted"/>
<gene>
    <name evidence="2" type="ORF">ABS362_05640</name>
</gene>
<dbReference type="PANTHER" id="PTHR43441:SF12">
    <property type="entry name" value="RIBOSOMAL N-ACETYLTRANSFERASE YDAF-RELATED"/>
    <property type="match status" value="1"/>
</dbReference>
<dbReference type="EMBL" id="JBEOKT010000004">
    <property type="protein sequence ID" value="MER2997019.1"/>
    <property type="molecule type" value="Genomic_DNA"/>
</dbReference>
<organism evidence="2 3">
    <name type="scientific">Pontibacter populi</name>
    <dbReference type="NCBI Taxonomy" id="890055"/>
    <lineage>
        <taxon>Bacteria</taxon>
        <taxon>Pseudomonadati</taxon>
        <taxon>Bacteroidota</taxon>
        <taxon>Cytophagia</taxon>
        <taxon>Cytophagales</taxon>
        <taxon>Hymenobacteraceae</taxon>
        <taxon>Pontibacter</taxon>
    </lineage>
</organism>
<dbReference type="PANTHER" id="PTHR43441">
    <property type="entry name" value="RIBOSOMAL-PROTEIN-SERINE ACETYLTRANSFERASE"/>
    <property type="match status" value="1"/>
</dbReference>
<dbReference type="GO" id="GO:0016740">
    <property type="term" value="F:transferase activity"/>
    <property type="evidence" value="ECO:0007669"/>
    <property type="project" value="UniProtKB-KW"/>
</dbReference>
<dbReference type="InterPro" id="IPR016181">
    <property type="entry name" value="Acyl_CoA_acyltransferase"/>
</dbReference>
<dbReference type="Proteomes" id="UP001476807">
    <property type="component" value="Unassembled WGS sequence"/>
</dbReference>
<protein>
    <submittedName>
        <fullName evidence="2">GNAT family protein</fullName>
        <ecNumber evidence="2">2.-.-.-</ecNumber>
    </submittedName>
</protein>
<name>A0ABV1RRM3_9BACT</name>
<reference evidence="2 3" key="1">
    <citation type="submission" date="2024-06" db="EMBL/GenBank/DDBJ databases">
        <title>Pontibacter populi HYL7-15.</title>
        <authorList>
            <person name="Kim M.K."/>
        </authorList>
    </citation>
    <scope>NUCLEOTIDE SEQUENCE [LARGE SCALE GENOMIC DNA]</scope>
    <source>
        <strain evidence="2 3">HYL7-15</strain>
    </source>
</reference>
<comment type="caution">
    <text evidence="2">The sequence shown here is derived from an EMBL/GenBank/DDBJ whole genome shotgun (WGS) entry which is preliminary data.</text>
</comment>
<dbReference type="InterPro" id="IPR000182">
    <property type="entry name" value="GNAT_dom"/>
</dbReference>
<dbReference type="EC" id="2.-.-.-" evidence="2"/>
<evidence type="ECO:0000313" key="3">
    <source>
        <dbReference type="Proteomes" id="UP001476807"/>
    </source>
</evidence>
<feature type="domain" description="N-acetyltransferase" evidence="1">
    <location>
        <begin position="16"/>
        <end position="180"/>
    </location>
</feature>